<dbReference type="AlphaFoldDB" id="A0A1W6LQG1"/>
<dbReference type="Proteomes" id="UP000193334">
    <property type="component" value="Chromosome"/>
</dbReference>
<dbReference type="Pfam" id="PF16874">
    <property type="entry name" value="Glyco_hydro_36C"/>
    <property type="match status" value="1"/>
</dbReference>
<dbReference type="GO" id="GO:0004557">
    <property type="term" value="F:alpha-galactosidase activity"/>
    <property type="evidence" value="ECO:0007669"/>
    <property type="project" value="UniProtKB-EC"/>
</dbReference>
<dbReference type="KEGG" id="pbp:STSP1_02422"/>
<keyword evidence="1 5" id="KW-0378">Hydrolase</keyword>
<dbReference type="SUPFAM" id="SSF49785">
    <property type="entry name" value="Galactose-binding domain-like"/>
    <property type="match status" value="1"/>
</dbReference>
<accession>A0A1W6LQG1</accession>
<feature type="domain" description="Glycosyl hydrolase family 98 putative carbohydrate-binding module" evidence="4">
    <location>
        <begin position="26"/>
        <end position="166"/>
    </location>
</feature>
<dbReference type="InterPro" id="IPR050985">
    <property type="entry name" value="Alpha-glycosidase_related"/>
</dbReference>
<dbReference type="PANTHER" id="PTHR43053">
    <property type="entry name" value="GLYCOSIDASE FAMILY 31"/>
    <property type="match status" value="1"/>
</dbReference>
<dbReference type="PRINTS" id="PR00743">
    <property type="entry name" value="GLHYDRLASE36"/>
</dbReference>
<dbReference type="CDD" id="cd14791">
    <property type="entry name" value="GH36"/>
    <property type="match status" value="1"/>
</dbReference>
<dbReference type="InterPro" id="IPR013780">
    <property type="entry name" value="Glyco_hydro_b"/>
</dbReference>
<dbReference type="GO" id="GO:0016052">
    <property type="term" value="P:carbohydrate catabolic process"/>
    <property type="evidence" value="ECO:0007669"/>
    <property type="project" value="InterPro"/>
</dbReference>
<dbReference type="Gene3D" id="2.70.98.60">
    <property type="entry name" value="alpha-galactosidase from lactobacil brevis"/>
    <property type="match status" value="1"/>
</dbReference>
<dbReference type="InterPro" id="IPR031705">
    <property type="entry name" value="Glyco_hydro_36_C"/>
</dbReference>
<dbReference type="InterPro" id="IPR038417">
    <property type="entry name" value="Alpga-gal_N_sf"/>
</dbReference>
<dbReference type="InterPro" id="IPR038637">
    <property type="entry name" value="NPCBM_sf"/>
</dbReference>
<proteinExistence type="predicted"/>
<dbReference type="Gene3D" id="3.20.20.70">
    <property type="entry name" value="Aldolase class I"/>
    <property type="match status" value="1"/>
</dbReference>
<evidence type="ECO:0000256" key="3">
    <source>
        <dbReference type="SAM" id="SignalP"/>
    </source>
</evidence>
<dbReference type="Gene3D" id="2.60.40.1180">
    <property type="entry name" value="Golgi alpha-mannosidase II"/>
    <property type="match status" value="1"/>
</dbReference>
<dbReference type="Pfam" id="PF02065">
    <property type="entry name" value="Melibiase"/>
    <property type="match status" value="1"/>
</dbReference>
<keyword evidence="3" id="KW-0732">Signal</keyword>
<evidence type="ECO:0000313" key="6">
    <source>
        <dbReference type="Proteomes" id="UP000193334"/>
    </source>
</evidence>
<dbReference type="Pfam" id="PF08305">
    <property type="entry name" value="NPCBM"/>
    <property type="match status" value="1"/>
</dbReference>
<organism evidence="5 6">
    <name type="scientific">Sedimentisphaera salicampi</name>
    <dbReference type="NCBI Taxonomy" id="1941349"/>
    <lineage>
        <taxon>Bacteria</taxon>
        <taxon>Pseudomonadati</taxon>
        <taxon>Planctomycetota</taxon>
        <taxon>Phycisphaerae</taxon>
        <taxon>Sedimentisphaerales</taxon>
        <taxon>Sedimentisphaeraceae</taxon>
        <taxon>Sedimentisphaera</taxon>
    </lineage>
</organism>
<dbReference type="InterPro" id="IPR013785">
    <property type="entry name" value="Aldolase_TIM"/>
</dbReference>
<dbReference type="EMBL" id="CP021023">
    <property type="protein sequence ID" value="ARN57996.1"/>
    <property type="molecule type" value="Genomic_DNA"/>
</dbReference>
<dbReference type="InterPro" id="IPR002252">
    <property type="entry name" value="Glyco_hydro_36"/>
</dbReference>
<evidence type="ECO:0000259" key="4">
    <source>
        <dbReference type="SMART" id="SM00776"/>
    </source>
</evidence>
<keyword evidence="6" id="KW-1185">Reference proteome</keyword>
<dbReference type="EC" id="3.2.1.22" evidence="5"/>
<dbReference type="SUPFAM" id="SSF51445">
    <property type="entry name" value="(Trans)glycosidases"/>
    <property type="match status" value="1"/>
</dbReference>
<dbReference type="InterPro" id="IPR017853">
    <property type="entry name" value="GH"/>
</dbReference>
<dbReference type="STRING" id="1941349.STSP1_02422"/>
<gene>
    <name evidence="5" type="primary">rafA</name>
    <name evidence="5" type="ORF">STSP1_02422</name>
</gene>
<keyword evidence="2 5" id="KW-0326">Glycosidase</keyword>
<evidence type="ECO:0000313" key="5">
    <source>
        <dbReference type="EMBL" id="ARN57996.1"/>
    </source>
</evidence>
<reference evidence="6" key="1">
    <citation type="submission" date="2017-04" db="EMBL/GenBank/DDBJ databases">
        <title>Comparative genomics and description of representatives of a novel lineage of planctomycetes thriving in anoxic sediments.</title>
        <authorList>
            <person name="Spring S."/>
            <person name="Bunk B."/>
            <person name="Sproer C."/>
        </authorList>
    </citation>
    <scope>NUCLEOTIDE SEQUENCE [LARGE SCALE GENOMIC DNA]</scope>
    <source>
        <strain evidence="6">ST-PulAB-D4</strain>
    </source>
</reference>
<dbReference type="PANTHER" id="PTHR43053:SF3">
    <property type="entry name" value="ALPHA-GALACTOSIDASE C-RELATED"/>
    <property type="match status" value="1"/>
</dbReference>
<dbReference type="Gene3D" id="2.60.120.1060">
    <property type="entry name" value="NPCBM/NEW2 domain"/>
    <property type="match status" value="1"/>
</dbReference>
<dbReference type="InterPro" id="IPR008979">
    <property type="entry name" value="Galactose-bd-like_sf"/>
</dbReference>
<feature type="signal peptide" evidence="3">
    <location>
        <begin position="1"/>
        <end position="24"/>
    </location>
</feature>
<protein>
    <submittedName>
        <fullName evidence="5">Alpha-galactosidase</fullName>
        <ecNumber evidence="5">3.2.1.22</ecNumber>
    </submittedName>
</protein>
<dbReference type="SMART" id="SM00776">
    <property type="entry name" value="NPCBM"/>
    <property type="match status" value="1"/>
</dbReference>
<dbReference type="RefSeq" id="WP_085756610.1">
    <property type="nucleotide sequence ID" value="NZ_CP021023.1"/>
</dbReference>
<feature type="chain" id="PRO_5010867844" evidence="3">
    <location>
        <begin position="25"/>
        <end position="770"/>
    </location>
</feature>
<dbReference type="InterPro" id="IPR013222">
    <property type="entry name" value="Glyco_hyd_98_carb-bd"/>
</dbReference>
<evidence type="ECO:0000256" key="1">
    <source>
        <dbReference type="ARBA" id="ARBA00022801"/>
    </source>
</evidence>
<name>A0A1W6LQG1_9BACT</name>
<sequence length="770" mass="87248" precursor="true">MRFINQFSAALLITYLCVGLSAYAEEMNKTYLSDLNTEFVVQGWGNPGVDQSLQDDSPLSIKGREFEKGIATHAVSYISIDLKKDARRFHAFVGIDDSSGDKGSSAFVVKGDGRTLYKSGVIKGGEKAEELNIDVEGINTLTLHVTDGGDEFYNDHADWADAWIEYKTQKPEMIPYRADRLYGISGWEGSSDYKIAKPVKLPFVKPFEGDITDYVILTFTSTWGDEYRIQTERLSEQGFSHLEKSGQSCGTMKPFVMLLNTKTKEGFAVFLAYSGNWSMEIKQPTDSPVKLTVESSPGCLPELASVSGLPIPGALISEFKGHWDYGTLPIRRFIRKNLLRDLGDNWPVVQYNEYFDNKGNFNEQNLLEKAEIAASLGCELFVIDAGWYGSNHPWRNSIGDWFVNKDKLPNGLEPVAEAVRDMGMKFGVWVSMECISKNSELIRKHPDWVMIDRRIVEEPVPADPRDWKIADLDEYWHDVGPIINLNLGKADALKHQKKVIEWLMNSYDLDYIKMDFNVASSTGSELYSGKQDPLYGHYEGLIELWQFMRNNYPDLVIENCSSGSKRADVMTSAFTDTHWSSDEVDNLANLAINFGSTYLFPPEMCSDWTTYPEDKEHMDVLDVPSRFTVNMMGHFGLSGEIEQWSSSTKDTARERIEYFKKYRHIIRNSEVYHLTSQIDVNNPNSSVAVQFADKTNDKSMVFAYQGNAPEMKKTIRLRTLSPQKEYKVSMPESLGGKTLKIKGEKLLEEGLQLKFAEKGCSGIIQIKRNY</sequence>
<evidence type="ECO:0000256" key="2">
    <source>
        <dbReference type="ARBA" id="ARBA00023295"/>
    </source>
</evidence>